<feature type="domain" description="Sulfatase N-terminal" evidence="6">
    <location>
        <begin position="3"/>
        <end position="277"/>
    </location>
</feature>
<dbReference type="eggNOG" id="COG3119">
    <property type="taxonomic scope" value="Bacteria"/>
</dbReference>
<dbReference type="HOGENOM" id="CLU_006332_9_3_0"/>
<dbReference type="EMBL" id="CP002049">
    <property type="protein sequence ID" value="ADI15407.1"/>
    <property type="molecule type" value="Genomic_DNA"/>
</dbReference>
<dbReference type="STRING" id="649638.Trad_2297"/>
<evidence type="ECO:0000313" key="7">
    <source>
        <dbReference type="EMBL" id="ADI15407.1"/>
    </source>
</evidence>
<reference evidence="8" key="1">
    <citation type="submission" date="2010-05" db="EMBL/GenBank/DDBJ databases">
        <title>The complete genome of Truepera radiovictris DSM 17093.</title>
        <authorList>
            <consortium name="US DOE Joint Genome Institute (JGI-PGF)"/>
            <person name="Lucas S."/>
            <person name="Copeland A."/>
            <person name="Lapidus A."/>
            <person name="Glavina del Rio T."/>
            <person name="Dalin E."/>
            <person name="Tice H."/>
            <person name="Bruce D."/>
            <person name="Goodwin L."/>
            <person name="Pitluck S."/>
            <person name="Kyrpides N."/>
            <person name="Mavromatis K."/>
            <person name="Ovchinnikova G."/>
            <person name="Munk A.C."/>
            <person name="Detter J.C."/>
            <person name="Han C."/>
            <person name="Tapia R."/>
            <person name="Land M."/>
            <person name="Hauser L."/>
            <person name="Markowitz V."/>
            <person name="Cheng J.-F."/>
            <person name="Hugenholtz P."/>
            <person name="Woyke T."/>
            <person name="Wu D."/>
            <person name="Tindall B."/>
            <person name="Pomrenke H.G."/>
            <person name="Brambilla E."/>
            <person name="Klenk H.-P."/>
            <person name="Eisen J.A."/>
        </authorList>
    </citation>
    <scope>NUCLEOTIDE SEQUENCE [LARGE SCALE GENOMIC DNA]</scope>
    <source>
        <strain evidence="8">DSM 17093 / CIP 108686 / LMG 22925 / RQ-24</strain>
    </source>
</reference>
<keyword evidence="8" id="KW-1185">Reference proteome</keyword>
<dbReference type="PANTHER" id="PTHR42693:SF53">
    <property type="entry name" value="ENDO-4-O-SULFATASE"/>
    <property type="match status" value="1"/>
</dbReference>
<evidence type="ECO:0000256" key="5">
    <source>
        <dbReference type="SAM" id="MobiDB-lite"/>
    </source>
</evidence>
<feature type="compositionally biased region" description="Basic and acidic residues" evidence="5">
    <location>
        <begin position="421"/>
        <end position="433"/>
    </location>
</feature>
<dbReference type="KEGG" id="tra:Trad_2297"/>
<feature type="region of interest" description="Disordered" evidence="5">
    <location>
        <begin position="403"/>
        <end position="433"/>
    </location>
</feature>
<proteinExistence type="inferred from homology"/>
<organism evidence="7 8">
    <name type="scientific">Truepera radiovictrix (strain DSM 17093 / CIP 108686 / LMG 22925 / RQ-24)</name>
    <dbReference type="NCBI Taxonomy" id="649638"/>
    <lineage>
        <taxon>Bacteria</taxon>
        <taxon>Thermotogati</taxon>
        <taxon>Deinococcota</taxon>
        <taxon>Deinococci</taxon>
        <taxon>Trueperales</taxon>
        <taxon>Trueperaceae</taxon>
        <taxon>Truepera</taxon>
    </lineage>
</organism>
<comment type="similarity">
    <text evidence="1">Belongs to the sulfatase family.</text>
</comment>
<keyword evidence="4" id="KW-0106">Calcium</keyword>
<accession>D7CSI7</accession>
<evidence type="ECO:0000256" key="4">
    <source>
        <dbReference type="ARBA" id="ARBA00022837"/>
    </source>
</evidence>
<evidence type="ECO:0000256" key="1">
    <source>
        <dbReference type="ARBA" id="ARBA00008779"/>
    </source>
</evidence>
<dbReference type="PANTHER" id="PTHR42693">
    <property type="entry name" value="ARYLSULFATASE FAMILY MEMBER"/>
    <property type="match status" value="1"/>
</dbReference>
<dbReference type="InterPro" id="IPR000917">
    <property type="entry name" value="Sulfatase_N"/>
</dbReference>
<evidence type="ECO:0000256" key="2">
    <source>
        <dbReference type="ARBA" id="ARBA00022723"/>
    </source>
</evidence>
<dbReference type="AlphaFoldDB" id="D7CSI7"/>
<evidence type="ECO:0000256" key="3">
    <source>
        <dbReference type="ARBA" id="ARBA00022801"/>
    </source>
</evidence>
<dbReference type="SUPFAM" id="SSF53649">
    <property type="entry name" value="Alkaline phosphatase-like"/>
    <property type="match status" value="1"/>
</dbReference>
<sequence>MLPNILYLHSHDTGRYVQPYGAPIATPNLQRLAEQGVMFRDAHAAAPTCSPSRAGLLTGMTPHNAGMMGLAHRGWRLRDYRTHLIHTLHAAGYTSALAGVQHLAPDPGGARRIGYHRQLPSRGLLAEDILPAALRYLRHPPKRPFFLSVGFVETHFMPEGGFGHGTGDPRYVRPPAPLPDAPPVRQDLADFARSVRALDEGIGALLAALERGALAENTLVLCTTDHGPPFPGMKGQLTLHGTGVMLLMRGPGGFTGGRVVDGLVSHLDVFPTLCELLRLPPPPWLQGRSLLPLVRGEVASLRDALFTESTHHVAYEPQRCVRTERYTYIRRFGGRARPVLVNCDDSRTKSLLLARGWRERAVPSEELFDRLYDPCETHNLASSAPPGVLEALRERLERWMRDTDDPLLEGEVPVPAGALERSPDEVSPKDPPG</sequence>
<protein>
    <submittedName>
        <fullName evidence="7">Sulfatase</fullName>
    </submittedName>
</protein>
<gene>
    <name evidence="7" type="ordered locus">Trad_2297</name>
</gene>
<dbReference type="Pfam" id="PF00884">
    <property type="entry name" value="Sulfatase"/>
    <property type="match status" value="1"/>
</dbReference>
<dbReference type="InterPro" id="IPR017850">
    <property type="entry name" value="Alkaline_phosphatase_core_sf"/>
</dbReference>
<dbReference type="InterPro" id="IPR024607">
    <property type="entry name" value="Sulfatase_CS"/>
</dbReference>
<dbReference type="GO" id="GO:0004065">
    <property type="term" value="F:arylsulfatase activity"/>
    <property type="evidence" value="ECO:0007669"/>
    <property type="project" value="TreeGrafter"/>
</dbReference>
<dbReference type="GO" id="GO:0046872">
    <property type="term" value="F:metal ion binding"/>
    <property type="evidence" value="ECO:0007669"/>
    <property type="project" value="UniProtKB-KW"/>
</dbReference>
<dbReference type="PROSITE" id="PS00523">
    <property type="entry name" value="SULFATASE_1"/>
    <property type="match status" value="1"/>
</dbReference>
<dbReference type="RefSeq" id="WP_013178770.1">
    <property type="nucleotide sequence ID" value="NC_014221.1"/>
</dbReference>
<name>D7CSI7_TRURR</name>
<evidence type="ECO:0000313" key="8">
    <source>
        <dbReference type="Proteomes" id="UP000000379"/>
    </source>
</evidence>
<keyword evidence="2" id="KW-0479">Metal-binding</keyword>
<keyword evidence="3" id="KW-0378">Hydrolase</keyword>
<dbReference type="InterPro" id="IPR050738">
    <property type="entry name" value="Sulfatase"/>
</dbReference>
<dbReference type="Gene3D" id="3.40.720.10">
    <property type="entry name" value="Alkaline Phosphatase, subunit A"/>
    <property type="match status" value="1"/>
</dbReference>
<dbReference type="OrthoDB" id="9762324at2"/>
<evidence type="ECO:0000259" key="6">
    <source>
        <dbReference type="Pfam" id="PF00884"/>
    </source>
</evidence>
<dbReference type="Proteomes" id="UP000000379">
    <property type="component" value="Chromosome"/>
</dbReference>
<reference evidence="7 8" key="2">
    <citation type="journal article" date="2011" name="Stand. Genomic Sci.">
        <title>Complete genome sequence of Truepera radiovictrix type strain (RQ-24).</title>
        <authorList>
            <person name="Ivanova N."/>
            <person name="Rohde C."/>
            <person name="Munk C."/>
            <person name="Nolan M."/>
            <person name="Lucas S."/>
            <person name="Del Rio T.G."/>
            <person name="Tice H."/>
            <person name="Deshpande S."/>
            <person name="Cheng J.F."/>
            <person name="Tapia R."/>
            <person name="Han C."/>
            <person name="Goodwin L."/>
            <person name="Pitluck S."/>
            <person name="Liolios K."/>
            <person name="Mavromatis K."/>
            <person name="Mikhailova N."/>
            <person name="Pati A."/>
            <person name="Chen A."/>
            <person name="Palaniappan K."/>
            <person name="Land M."/>
            <person name="Hauser L."/>
            <person name="Chang Y.J."/>
            <person name="Jeffries C.D."/>
            <person name="Brambilla E."/>
            <person name="Rohde M."/>
            <person name="Goker M."/>
            <person name="Tindall B.J."/>
            <person name="Woyke T."/>
            <person name="Bristow J."/>
            <person name="Eisen J.A."/>
            <person name="Markowitz V."/>
            <person name="Hugenholtz P."/>
            <person name="Kyrpides N.C."/>
            <person name="Klenk H.P."/>
            <person name="Lapidus A."/>
        </authorList>
    </citation>
    <scope>NUCLEOTIDE SEQUENCE [LARGE SCALE GENOMIC DNA]</scope>
    <source>
        <strain evidence="8">DSM 17093 / CIP 108686 / LMG 22925 / RQ-24</strain>
    </source>
</reference>
<dbReference type="CDD" id="cd16027">
    <property type="entry name" value="SGSH"/>
    <property type="match status" value="1"/>
</dbReference>